<dbReference type="OrthoDB" id="10371695at2759"/>
<feature type="region of interest" description="Disordered" evidence="1">
    <location>
        <begin position="1"/>
        <end position="21"/>
    </location>
</feature>
<feature type="region of interest" description="Disordered" evidence="1">
    <location>
        <begin position="333"/>
        <end position="357"/>
    </location>
</feature>
<evidence type="ECO:0000256" key="1">
    <source>
        <dbReference type="SAM" id="MobiDB-lite"/>
    </source>
</evidence>
<dbReference type="Proteomes" id="UP000007264">
    <property type="component" value="Unassembled WGS sequence"/>
</dbReference>
<organism evidence="2 3">
    <name type="scientific">Coccomyxa subellipsoidea (strain C-169)</name>
    <name type="common">Green microalga</name>
    <dbReference type="NCBI Taxonomy" id="574566"/>
    <lineage>
        <taxon>Eukaryota</taxon>
        <taxon>Viridiplantae</taxon>
        <taxon>Chlorophyta</taxon>
        <taxon>core chlorophytes</taxon>
        <taxon>Trebouxiophyceae</taxon>
        <taxon>Trebouxiophyceae incertae sedis</taxon>
        <taxon>Coccomyxaceae</taxon>
        <taxon>Coccomyxa</taxon>
        <taxon>Coccomyxa subellipsoidea</taxon>
    </lineage>
</organism>
<accession>I0YMV0</accession>
<gene>
    <name evidence="2" type="ORF">COCSUDRAFT_48839</name>
</gene>
<evidence type="ECO:0000313" key="2">
    <source>
        <dbReference type="EMBL" id="EIE19719.1"/>
    </source>
</evidence>
<dbReference type="AlphaFoldDB" id="I0YMV0"/>
<dbReference type="KEGG" id="csl:COCSUDRAFT_48839"/>
<sequence length="372" mass="38717">MLPASNSNLNVPAPQGNGQTCNPWTRNSTLNGCVIPQIEIGQLDTTIGVQEVPFGNLTYWFDSSSLYMSITLTQGMMNKPIGVFVSKTTPPIGPPPRLDNQGMWNTDGSDPSWDLLVYISVATFACAQAEGDTCACKGVTDSVGGNLCIYQPEPGKKIPTSSPSRFSRAPFSGCEYVIARYCPPGFTGGDIGDSCMANAERCSANNTCGGGPFPVAPDLQCNGFNPEGADLGTLARCATNSYDNNGYLTLDFTCAAAACVVDADCPLGYMCALDTPCLDASGQCTQRCVPLAAAWCKGICPNALQYVPSSNQAAAASPDLSSLSGAQLTQALGAQPGSSEGRTGASKWLRAQDPSTQAAPVQAQVKNVIDLG</sequence>
<name>I0YMV0_COCSC</name>
<dbReference type="EMBL" id="AGSI01000018">
    <property type="protein sequence ID" value="EIE19719.1"/>
    <property type="molecule type" value="Genomic_DNA"/>
</dbReference>
<proteinExistence type="predicted"/>
<reference evidence="2 3" key="1">
    <citation type="journal article" date="2012" name="Genome Biol.">
        <title>The genome of the polar eukaryotic microalga coccomyxa subellipsoidea reveals traits of cold adaptation.</title>
        <authorList>
            <person name="Blanc G."/>
            <person name="Agarkova I."/>
            <person name="Grimwood J."/>
            <person name="Kuo A."/>
            <person name="Brueggeman A."/>
            <person name="Dunigan D."/>
            <person name="Gurnon J."/>
            <person name="Ladunga I."/>
            <person name="Lindquist E."/>
            <person name="Lucas S."/>
            <person name="Pangilinan J."/>
            <person name="Proschold T."/>
            <person name="Salamov A."/>
            <person name="Schmutz J."/>
            <person name="Weeks D."/>
            <person name="Yamada T."/>
            <person name="Claverie J.M."/>
            <person name="Grigoriev I."/>
            <person name="Van Etten J."/>
            <person name="Lomsadze A."/>
            <person name="Borodovsky M."/>
        </authorList>
    </citation>
    <scope>NUCLEOTIDE SEQUENCE [LARGE SCALE GENOMIC DNA]</scope>
    <source>
        <strain evidence="2 3">C-169</strain>
    </source>
</reference>
<comment type="caution">
    <text evidence="2">The sequence shown here is derived from an EMBL/GenBank/DDBJ whole genome shotgun (WGS) entry which is preliminary data.</text>
</comment>
<keyword evidence="3" id="KW-1185">Reference proteome</keyword>
<protein>
    <submittedName>
        <fullName evidence="2">Uncharacterized protein</fullName>
    </submittedName>
</protein>
<dbReference type="GeneID" id="17037692"/>
<dbReference type="RefSeq" id="XP_005644263.1">
    <property type="nucleotide sequence ID" value="XM_005644206.1"/>
</dbReference>
<evidence type="ECO:0000313" key="3">
    <source>
        <dbReference type="Proteomes" id="UP000007264"/>
    </source>
</evidence>